<dbReference type="RefSeq" id="WP_132124401.1">
    <property type="nucleotide sequence ID" value="NZ_SLWS01000012.1"/>
</dbReference>
<proteinExistence type="predicted"/>
<organism evidence="2 3">
    <name type="scientific">Actinocrispum wychmicini</name>
    <dbReference type="NCBI Taxonomy" id="1213861"/>
    <lineage>
        <taxon>Bacteria</taxon>
        <taxon>Bacillati</taxon>
        <taxon>Actinomycetota</taxon>
        <taxon>Actinomycetes</taxon>
        <taxon>Pseudonocardiales</taxon>
        <taxon>Pseudonocardiaceae</taxon>
        <taxon>Actinocrispum</taxon>
    </lineage>
</organism>
<reference evidence="2 3" key="1">
    <citation type="submission" date="2019-03" db="EMBL/GenBank/DDBJ databases">
        <title>Genomic Encyclopedia of Type Strains, Phase IV (KMG-IV): sequencing the most valuable type-strain genomes for metagenomic binning, comparative biology and taxonomic classification.</title>
        <authorList>
            <person name="Goeker M."/>
        </authorList>
    </citation>
    <scope>NUCLEOTIDE SEQUENCE [LARGE SCALE GENOMIC DNA]</scope>
    <source>
        <strain evidence="2 3">DSM 45934</strain>
    </source>
</reference>
<name>A0A4R2J2D6_9PSEU</name>
<feature type="transmembrane region" description="Helical" evidence="1">
    <location>
        <begin position="22"/>
        <end position="44"/>
    </location>
</feature>
<keyword evidence="1" id="KW-0812">Transmembrane</keyword>
<evidence type="ECO:0000256" key="1">
    <source>
        <dbReference type="SAM" id="Phobius"/>
    </source>
</evidence>
<comment type="caution">
    <text evidence="2">The sequence shown here is derived from an EMBL/GenBank/DDBJ whole genome shotgun (WGS) entry which is preliminary data.</text>
</comment>
<keyword evidence="1" id="KW-0472">Membrane</keyword>
<dbReference type="EMBL" id="SLWS01000012">
    <property type="protein sequence ID" value="TCO52471.1"/>
    <property type="molecule type" value="Genomic_DNA"/>
</dbReference>
<feature type="transmembrane region" description="Helical" evidence="1">
    <location>
        <begin position="50"/>
        <end position="73"/>
    </location>
</feature>
<dbReference type="Proteomes" id="UP000295680">
    <property type="component" value="Unassembled WGS sequence"/>
</dbReference>
<protein>
    <submittedName>
        <fullName evidence="2">Uncharacterized protein</fullName>
    </submittedName>
</protein>
<keyword evidence="1" id="KW-1133">Transmembrane helix</keyword>
<keyword evidence="3" id="KW-1185">Reference proteome</keyword>
<evidence type="ECO:0000313" key="3">
    <source>
        <dbReference type="Proteomes" id="UP000295680"/>
    </source>
</evidence>
<dbReference type="AlphaFoldDB" id="A0A4R2J2D6"/>
<dbReference type="OrthoDB" id="4330311at2"/>
<evidence type="ECO:0000313" key="2">
    <source>
        <dbReference type="EMBL" id="TCO52471.1"/>
    </source>
</evidence>
<gene>
    <name evidence="2" type="ORF">EV192_112203</name>
</gene>
<accession>A0A4R2J2D6</accession>
<sequence length="156" mass="16932">MARYVQESSAKLGGRFGPGSRVTLYVMAVVVWLTGPIVLAFAVVVEGNRWVPLVVGCVVAVGTIPLGWVIWGSTSRRVAETRRLEREGVLATAEIVAVRDTDMSGMVGVELRLRISGEGFAPFEATVECTDEPDLRVGTQLTARVDPADRLFMIVR</sequence>